<name>A0A2S0VPW7_9ALTE</name>
<sequence length="279" mass="32600">MARPLRIEFDGAFYHVTSRGNARQDIYLEPQDYLLFLDTLGDVCQRYNWRIHAYCLMTNHYHLVVETPEGNLSLGMRQLNGVYTQRFNRKRGRSGHVFQGRFKSILVDSDTYYKTLIRYVIQNPLRAKMVNHVSQYNWSSYPAMVGMCNNPDWLVRKTVLARFAKPEAKAIELFKHCIEQQSEADFWQAISHQIFLGDEAFAKRYLPNDNEQPVISEIPNVQQRRQAESLAYYQKTYPKRSEAIVAAYQSGGYTQKKIADYFGLHYTTVSRIIKKADNV</sequence>
<dbReference type="Gene3D" id="3.30.70.1290">
    <property type="entry name" value="Transposase IS200-like"/>
    <property type="match status" value="1"/>
</dbReference>
<dbReference type="RefSeq" id="WP_108602329.1">
    <property type="nucleotide sequence ID" value="NZ_CP026604.1"/>
</dbReference>
<dbReference type="AlphaFoldDB" id="A0A2S0VPW7"/>
<dbReference type="GO" id="GO:0006313">
    <property type="term" value="P:DNA transposition"/>
    <property type="evidence" value="ECO:0007669"/>
    <property type="project" value="InterPro"/>
</dbReference>
<gene>
    <name evidence="2" type="ORF">C2869_07365</name>
</gene>
<dbReference type="InterPro" id="IPR002686">
    <property type="entry name" value="Transposase_17"/>
</dbReference>
<dbReference type="EMBL" id="CP026604">
    <property type="protein sequence ID" value="AWB66258.1"/>
    <property type="molecule type" value="Genomic_DNA"/>
</dbReference>
<accession>A0A2S0VPW7</accession>
<dbReference type="GO" id="GO:0003677">
    <property type="term" value="F:DNA binding"/>
    <property type="evidence" value="ECO:0007669"/>
    <property type="project" value="InterPro"/>
</dbReference>
<evidence type="ECO:0000313" key="2">
    <source>
        <dbReference type="EMBL" id="AWB66258.1"/>
    </source>
</evidence>
<dbReference type="KEGG" id="cate:C2869_07365"/>
<feature type="domain" description="Transposase IS200-like" evidence="1">
    <location>
        <begin position="9"/>
        <end position="123"/>
    </location>
</feature>
<dbReference type="Pfam" id="PF01797">
    <property type="entry name" value="Y1_Tnp"/>
    <property type="match status" value="1"/>
</dbReference>
<dbReference type="PANTHER" id="PTHR34322:SF2">
    <property type="entry name" value="TRANSPOSASE IS200-LIKE DOMAIN-CONTAINING PROTEIN"/>
    <property type="match status" value="1"/>
</dbReference>
<dbReference type="SMART" id="SM01321">
    <property type="entry name" value="Y1_Tnp"/>
    <property type="match status" value="1"/>
</dbReference>
<dbReference type="SUPFAM" id="SSF143422">
    <property type="entry name" value="Transposase IS200-like"/>
    <property type="match status" value="1"/>
</dbReference>
<reference evidence="2 3" key="1">
    <citation type="submission" date="2018-01" db="EMBL/GenBank/DDBJ databases">
        <title>Genome sequence of a Cantenovulum-like bacteria.</title>
        <authorList>
            <person name="Tan W.R."/>
            <person name="Lau N.-S."/>
            <person name="Go F."/>
            <person name="Amirul A.-A.A."/>
        </authorList>
    </citation>
    <scope>NUCLEOTIDE SEQUENCE [LARGE SCALE GENOMIC DNA]</scope>
    <source>
        <strain evidence="2 3">CCB-QB4</strain>
    </source>
</reference>
<organism evidence="2 3">
    <name type="scientific">Saccharobesus litoralis</name>
    <dbReference type="NCBI Taxonomy" id="2172099"/>
    <lineage>
        <taxon>Bacteria</taxon>
        <taxon>Pseudomonadati</taxon>
        <taxon>Pseudomonadota</taxon>
        <taxon>Gammaproteobacteria</taxon>
        <taxon>Alteromonadales</taxon>
        <taxon>Alteromonadaceae</taxon>
        <taxon>Saccharobesus</taxon>
    </lineage>
</organism>
<keyword evidence="3" id="KW-1185">Reference proteome</keyword>
<dbReference type="Gene3D" id="1.10.10.60">
    <property type="entry name" value="Homeodomain-like"/>
    <property type="match status" value="1"/>
</dbReference>
<dbReference type="PANTHER" id="PTHR34322">
    <property type="entry name" value="TRANSPOSASE, Y1_TNP DOMAIN-CONTAINING"/>
    <property type="match status" value="1"/>
</dbReference>
<dbReference type="InterPro" id="IPR036515">
    <property type="entry name" value="Transposase_17_sf"/>
</dbReference>
<protein>
    <submittedName>
        <fullName evidence="2">Addiction module toxin RelE</fullName>
    </submittedName>
</protein>
<proteinExistence type="predicted"/>
<evidence type="ECO:0000313" key="3">
    <source>
        <dbReference type="Proteomes" id="UP000244441"/>
    </source>
</evidence>
<dbReference type="GO" id="GO:0004803">
    <property type="term" value="F:transposase activity"/>
    <property type="evidence" value="ECO:0007669"/>
    <property type="project" value="InterPro"/>
</dbReference>
<dbReference type="OrthoDB" id="9814067at2"/>
<dbReference type="NCBIfam" id="NF047646">
    <property type="entry name" value="REP_Tyr_transpos"/>
    <property type="match status" value="1"/>
</dbReference>
<dbReference type="Proteomes" id="UP000244441">
    <property type="component" value="Chromosome"/>
</dbReference>
<evidence type="ECO:0000259" key="1">
    <source>
        <dbReference type="SMART" id="SM01321"/>
    </source>
</evidence>